<reference evidence="3 4" key="1">
    <citation type="journal article" date="2016" name="Mol. Biol. Evol.">
        <title>Comparative Genomics of Early-Diverging Mushroom-Forming Fungi Provides Insights into the Origins of Lignocellulose Decay Capabilities.</title>
        <authorList>
            <person name="Nagy L.G."/>
            <person name="Riley R."/>
            <person name="Tritt A."/>
            <person name="Adam C."/>
            <person name="Daum C."/>
            <person name="Floudas D."/>
            <person name="Sun H."/>
            <person name="Yadav J.S."/>
            <person name="Pangilinan J."/>
            <person name="Larsson K.H."/>
            <person name="Matsuura K."/>
            <person name="Barry K."/>
            <person name="Labutti K."/>
            <person name="Kuo R."/>
            <person name="Ohm R.A."/>
            <person name="Bhattacharya S.S."/>
            <person name="Shirouzu T."/>
            <person name="Yoshinaga Y."/>
            <person name="Martin F.M."/>
            <person name="Grigoriev I.V."/>
            <person name="Hibbett D.S."/>
        </authorList>
    </citation>
    <scope>NUCLEOTIDE SEQUENCE [LARGE SCALE GENOMIC DNA]</scope>
    <source>
        <strain evidence="3 4">HHB12029</strain>
    </source>
</reference>
<organism evidence="3 4">
    <name type="scientific">Exidia glandulosa HHB12029</name>
    <dbReference type="NCBI Taxonomy" id="1314781"/>
    <lineage>
        <taxon>Eukaryota</taxon>
        <taxon>Fungi</taxon>
        <taxon>Dikarya</taxon>
        <taxon>Basidiomycota</taxon>
        <taxon>Agaricomycotina</taxon>
        <taxon>Agaricomycetes</taxon>
        <taxon>Auriculariales</taxon>
        <taxon>Exidiaceae</taxon>
        <taxon>Exidia</taxon>
    </lineage>
</organism>
<feature type="chain" id="PRO_5007870890" description="Class II aldolase/adducin N-terminal domain-containing protein" evidence="1">
    <location>
        <begin position="20"/>
        <end position="291"/>
    </location>
</feature>
<dbReference type="GO" id="GO:0051015">
    <property type="term" value="F:actin filament binding"/>
    <property type="evidence" value="ECO:0007669"/>
    <property type="project" value="TreeGrafter"/>
</dbReference>
<dbReference type="SMART" id="SM01007">
    <property type="entry name" value="Aldolase_II"/>
    <property type="match status" value="1"/>
</dbReference>
<evidence type="ECO:0000313" key="3">
    <source>
        <dbReference type="EMBL" id="KZV95609.1"/>
    </source>
</evidence>
<dbReference type="InterPro" id="IPR036409">
    <property type="entry name" value="Aldolase_II/adducin_N_sf"/>
</dbReference>
<keyword evidence="4" id="KW-1185">Reference proteome</keyword>
<evidence type="ECO:0000313" key="4">
    <source>
        <dbReference type="Proteomes" id="UP000077266"/>
    </source>
</evidence>
<evidence type="ECO:0000256" key="1">
    <source>
        <dbReference type="SAM" id="SignalP"/>
    </source>
</evidence>
<proteinExistence type="predicted"/>
<accession>A0A166AVN2</accession>
<dbReference type="Pfam" id="PF00596">
    <property type="entry name" value="Aldolase_II"/>
    <property type="match status" value="1"/>
</dbReference>
<sequence>MLASPFFVALVLGAAAAWAQTTDLLASTIADLALASRILAQQGVVDAFGHISARHPTNSSRFLLSRNLAPAQVTPADVLEYNIADASPVDPNAPNGFIERFIHSELYKKFGSGDGETQVQSVVHFHAKEVLPFSVLPERTMPFRAVNHLGSFLGASPAPNFDIASHFGPSTDMLVRSTTIGASLASLFKPTLPTARTGINSTVLPFVLMRGHGGTVVGPSIELAVFRSVYTKVTAEVLAQTAAVAGGLQAVDFMSAGECEAATATLAAQATRAFNLWGAELAGMIPDIVPT</sequence>
<dbReference type="STRING" id="1314781.A0A166AVN2"/>
<feature type="signal peptide" evidence="1">
    <location>
        <begin position="1"/>
        <end position="19"/>
    </location>
</feature>
<dbReference type="OrthoDB" id="2932980at2759"/>
<dbReference type="InterPro" id="IPR001303">
    <property type="entry name" value="Aldolase_II/adducin_N"/>
</dbReference>
<protein>
    <recommendedName>
        <fullName evidence="2">Class II aldolase/adducin N-terminal domain-containing protein</fullName>
    </recommendedName>
</protein>
<dbReference type="GO" id="GO:0005856">
    <property type="term" value="C:cytoskeleton"/>
    <property type="evidence" value="ECO:0007669"/>
    <property type="project" value="TreeGrafter"/>
</dbReference>
<evidence type="ECO:0000259" key="2">
    <source>
        <dbReference type="SMART" id="SM01007"/>
    </source>
</evidence>
<dbReference type="InterPro" id="IPR051017">
    <property type="entry name" value="Aldolase-II_Adducin_sf"/>
</dbReference>
<dbReference type="InParanoid" id="A0A166AVN2"/>
<name>A0A166AVN2_EXIGL</name>
<dbReference type="PANTHER" id="PTHR10672:SF39">
    <property type="entry name" value="CLASS II ALDOLASE_ADDUCIN N-TERMINAL DOMAIN-CONTAINING PROTEIN"/>
    <property type="match status" value="1"/>
</dbReference>
<keyword evidence="1" id="KW-0732">Signal</keyword>
<dbReference type="EMBL" id="KV425954">
    <property type="protein sequence ID" value="KZV95609.1"/>
    <property type="molecule type" value="Genomic_DNA"/>
</dbReference>
<dbReference type="AlphaFoldDB" id="A0A166AVN2"/>
<dbReference type="Gene3D" id="3.40.225.10">
    <property type="entry name" value="Class II aldolase/adducin N-terminal domain"/>
    <property type="match status" value="1"/>
</dbReference>
<gene>
    <name evidence="3" type="ORF">EXIGLDRAFT_706989</name>
</gene>
<dbReference type="Proteomes" id="UP000077266">
    <property type="component" value="Unassembled WGS sequence"/>
</dbReference>
<feature type="domain" description="Class II aldolase/adducin N-terminal" evidence="2">
    <location>
        <begin position="30"/>
        <end position="239"/>
    </location>
</feature>
<dbReference type="PANTHER" id="PTHR10672">
    <property type="entry name" value="ADDUCIN"/>
    <property type="match status" value="1"/>
</dbReference>
<dbReference type="SUPFAM" id="SSF53639">
    <property type="entry name" value="AraD/HMP-PK domain-like"/>
    <property type="match status" value="1"/>
</dbReference>